<comment type="caution">
    <text evidence="1">The sequence shown here is derived from an EMBL/GenBank/DDBJ whole genome shotgun (WGS) entry which is preliminary data.</text>
</comment>
<dbReference type="EMBL" id="JAFIDA010000001">
    <property type="protein sequence ID" value="MBP1325323.1"/>
    <property type="molecule type" value="Genomic_DNA"/>
</dbReference>
<evidence type="ECO:0000313" key="1">
    <source>
        <dbReference type="EMBL" id="MBP1325323.1"/>
    </source>
</evidence>
<name>A0A940T302_9MICO</name>
<accession>A0A940T302</accession>
<keyword evidence="2" id="KW-1185">Reference proteome</keyword>
<dbReference type="Proteomes" id="UP000675163">
    <property type="component" value="Unassembled WGS sequence"/>
</dbReference>
<organism evidence="1 2">
    <name type="scientific">Leucobacter exalbidus</name>
    <dbReference type="NCBI Taxonomy" id="662960"/>
    <lineage>
        <taxon>Bacteria</taxon>
        <taxon>Bacillati</taxon>
        <taxon>Actinomycetota</taxon>
        <taxon>Actinomycetes</taxon>
        <taxon>Micrococcales</taxon>
        <taxon>Microbacteriaceae</taxon>
        <taxon>Leucobacter</taxon>
    </lineage>
</organism>
<evidence type="ECO:0000313" key="2">
    <source>
        <dbReference type="Proteomes" id="UP000675163"/>
    </source>
</evidence>
<dbReference type="AlphaFoldDB" id="A0A940T302"/>
<sequence>MEAVKNDRFIVVPGSARGYSVRTVESLEIIAEELRELHLAH</sequence>
<reference evidence="1" key="1">
    <citation type="submission" date="2021-02" db="EMBL/GenBank/DDBJ databases">
        <title>Sequencing the genomes of 1000 actinobacteria strains.</title>
        <authorList>
            <person name="Klenk H.-P."/>
        </authorList>
    </citation>
    <scope>NUCLEOTIDE SEQUENCE</scope>
    <source>
        <strain evidence="1">DSM 22850</strain>
    </source>
</reference>
<proteinExistence type="predicted"/>
<protein>
    <submittedName>
        <fullName evidence="1">Uncharacterized protein</fullName>
    </submittedName>
</protein>
<gene>
    <name evidence="1" type="ORF">JOF28_000555</name>
</gene>